<feature type="compositionally biased region" description="Polar residues" evidence="1">
    <location>
        <begin position="143"/>
        <end position="194"/>
    </location>
</feature>
<feature type="compositionally biased region" description="Basic and acidic residues" evidence="1">
    <location>
        <begin position="62"/>
        <end position="79"/>
    </location>
</feature>
<feature type="region of interest" description="Disordered" evidence="1">
    <location>
        <begin position="237"/>
        <end position="275"/>
    </location>
</feature>
<sequence>MSSSACERFVFDVCSANPNICKTCKNNKAMHADCAPVKREIKFGVKFQAHDTLSQYNSLPSKTEKKTPLNQQEDKKQENQESSIQKISQQPAPANITCAKPNDTPVSPQVPRNEIVQQPTSQENDLSRKVQQLIRDKEDKIKQSQLNQYASTPKRGSQASNTPSQRPSIASACQSICSGDSPTSQKSLPSSNFSTAAQKLQDQQDTQQQQQQDKNSNQLPQNEQDKINENIQSELKSTNNETPKINQEKNNPPTQNVQQNQNQQQLEQQNEKQIQQDQLDLKLKQDRERQEQQKIEKEKLAALLQKQTQETQMRNEEKPKPIQSNKGLTLAEILARQKQKIEQTDEKKNTAAVSSQQNQIPQIPKSNLTQAINSELNNVSKQPSLNQGSYTSVQNKSNEINNQISQQDNVNSQKNMINNQNQVEKVSLQKKPENQDDNQKSNTIILKPEEKKEQKPLSTVAQRIQELQKQQQQQQQPQIYQNQKVNLNQRIGLNSQQDNQKMEVQKELQSKNNIVNQEKTAKTPEIIDQQTDKNNDLAEKQTKQEQDQKVTTQDIKKPSSLVQQLQNKLGNLNFGVQPQISQNKQSTNQNEEVNQNDQLNIPFLKEQSSEQREPEKDFLDRPVMKKNVRSSRKMNLNDLKDQSE</sequence>
<dbReference type="KEGG" id="tet:TTHERM_00535440"/>
<proteinExistence type="predicted"/>
<feature type="compositionally biased region" description="Low complexity" evidence="1">
    <location>
        <begin position="195"/>
        <end position="221"/>
    </location>
</feature>
<reference evidence="3" key="1">
    <citation type="journal article" date="2006" name="PLoS Biol.">
        <title>Macronuclear genome sequence of the ciliate Tetrahymena thermophila, a model eukaryote.</title>
        <authorList>
            <person name="Eisen J.A."/>
            <person name="Coyne R.S."/>
            <person name="Wu M."/>
            <person name="Wu D."/>
            <person name="Thiagarajan M."/>
            <person name="Wortman J.R."/>
            <person name="Badger J.H."/>
            <person name="Ren Q."/>
            <person name="Amedeo P."/>
            <person name="Jones K.M."/>
            <person name="Tallon L.J."/>
            <person name="Delcher A.L."/>
            <person name="Salzberg S.L."/>
            <person name="Silva J.C."/>
            <person name="Haas B.J."/>
            <person name="Majoros W.H."/>
            <person name="Farzad M."/>
            <person name="Carlton J.M."/>
            <person name="Smith R.K. Jr."/>
            <person name="Garg J."/>
            <person name="Pearlman R.E."/>
            <person name="Karrer K.M."/>
            <person name="Sun L."/>
            <person name="Manning G."/>
            <person name="Elde N.C."/>
            <person name="Turkewitz A.P."/>
            <person name="Asai D.J."/>
            <person name="Wilkes D.E."/>
            <person name="Wang Y."/>
            <person name="Cai H."/>
            <person name="Collins K."/>
            <person name="Stewart B.A."/>
            <person name="Lee S.R."/>
            <person name="Wilamowska K."/>
            <person name="Weinberg Z."/>
            <person name="Ruzzo W.L."/>
            <person name="Wloga D."/>
            <person name="Gaertig J."/>
            <person name="Frankel J."/>
            <person name="Tsao C.-C."/>
            <person name="Gorovsky M.A."/>
            <person name="Keeling P.J."/>
            <person name="Waller R.F."/>
            <person name="Patron N.J."/>
            <person name="Cherry J.M."/>
            <person name="Stover N.A."/>
            <person name="Krieger C.J."/>
            <person name="del Toro C."/>
            <person name="Ryder H.F."/>
            <person name="Williamson S.C."/>
            <person name="Barbeau R.A."/>
            <person name="Hamilton E.P."/>
            <person name="Orias E."/>
        </authorList>
    </citation>
    <scope>NUCLEOTIDE SEQUENCE [LARGE SCALE GENOMIC DNA]</scope>
    <source>
        <strain evidence="3">SB210</strain>
    </source>
</reference>
<feature type="compositionally biased region" description="Polar residues" evidence="1">
    <location>
        <begin position="82"/>
        <end position="92"/>
    </location>
</feature>
<feature type="compositionally biased region" description="Basic and acidic residues" evidence="1">
    <location>
        <begin position="607"/>
        <end position="623"/>
    </location>
</feature>
<protein>
    <submittedName>
        <fullName evidence="2">Uncharacterized protein</fullName>
    </submittedName>
</protein>
<feature type="region of interest" description="Disordered" evidence="1">
    <location>
        <begin position="56"/>
        <end position="223"/>
    </location>
</feature>
<accession>I7M3I4</accession>
<feature type="region of interest" description="Disordered" evidence="1">
    <location>
        <begin position="582"/>
        <end position="644"/>
    </location>
</feature>
<dbReference type="RefSeq" id="XP_001023453.2">
    <property type="nucleotide sequence ID" value="XM_001023453.3"/>
</dbReference>
<feature type="compositionally biased region" description="Polar residues" evidence="1">
    <location>
        <begin position="115"/>
        <end position="124"/>
    </location>
</feature>
<name>I7M3I4_TETTS</name>
<feature type="compositionally biased region" description="Polar residues" evidence="1">
    <location>
        <begin position="351"/>
        <end position="365"/>
    </location>
</feature>
<feature type="compositionally biased region" description="Polar residues" evidence="1">
    <location>
        <begin position="582"/>
        <end position="599"/>
    </location>
</feature>
<gene>
    <name evidence="2" type="ORF">TTHERM_00535440</name>
</gene>
<feature type="compositionally biased region" description="Basic and acidic residues" evidence="1">
    <location>
        <begin position="339"/>
        <end position="349"/>
    </location>
</feature>
<keyword evidence="3" id="KW-1185">Reference proteome</keyword>
<dbReference type="InParanoid" id="I7M3I4"/>
<feature type="region of interest" description="Disordered" evidence="1">
    <location>
        <begin position="308"/>
        <end position="365"/>
    </location>
</feature>
<dbReference type="AlphaFoldDB" id="I7M3I4"/>
<feature type="compositionally biased region" description="Basic and acidic residues" evidence="1">
    <location>
        <begin position="530"/>
        <end position="548"/>
    </location>
</feature>
<dbReference type="Proteomes" id="UP000009168">
    <property type="component" value="Unassembled WGS sequence"/>
</dbReference>
<evidence type="ECO:0000313" key="3">
    <source>
        <dbReference type="Proteomes" id="UP000009168"/>
    </source>
</evidence>
<feature type="region of interest" description="Disordered" evidence="1">
    <location>
        <begin position="428"/>
        <end position="462"/>
    </location>
</feature>
<feature type="compositionally biased region" description="Low complexity" evidence="1">
    <location>
        <begin position="249"/>
        <end position="275"/>
    </location>
</feature>
<feature type="region of interest" description="Disordered" evidence="1">
    <location>
        <begin position="498"/>
        <end position="559"/>
    </location>
</feature>
<feature type="compositionally biased region" description="Basic and acidic residues" evidence="1">
    <location>
        <begin position="500"/>
        <end position="509"/>
    </location>
</feature>
<organism evidence="2 3">
    <name type="scientific">Tetrahymena thermophila (strain SB210)</name>
    <dbReference type="NCBI Taxonomy" id="312017"/>
    <lineage>
        <taxon>Eukaryota</taxon>
        <taxon>Sar</taxon>
        <taxon>Alveolata</taxon>
        <taxon>Ciliophora</taxon>
        <taxon>Intramacronucleata</taxon>
        <taxon>Oligohymenophorea</taxon>
        <taxon>Hymenostomatida</taxon>
        <taxon>Tetrahymenina</taxon>
        <taxon>Tetrahymenidae</taxon>
        <taxon>Tetrahymena</taxon>
    </lineage>
</organism>
<dbReference type="EMBL" id="GG662495">
    <property type="protein sequence ID" value="EAS03208.2"/>
    <property type="molecule type" value="Genomic_DNA"/>
</dbReference>
<evidence type="ECO:0000313" key="2">
    <source>
        <dbReference type="EMBL" id="EAS03208.2"/>
    </source>
</evidence>
<evidence type="ECO:0000256" key="1">
    <source>
        <dbReference type="SAM" id="MobiDB-lite"/>
    </source>
</evidence>
<feature type="compositionally biased region" description="Basic and acidic residues" evidence="1">
    <location>
        <begin position="430"/>
        <end position="439"/>
    </location>
</feature>
<dbReference type="GeneID" id="7826548"/>